<sequence length="112" mass="13021">MESSHQELIPSQTNDTFLPLYTFYEPETFSGNSCPLCSFSGNLKELATHYKSKEHFHNLSKARNIPEEWYEKTEEEDETCHYLRSLVACHLGPLPRNIKSPTMLYFIAFILS</sequence>
<gene>
    <name evidence="1" type="ORF">PMV_409</name>
</gene>
<organism evidence="1 2">
    <name type="scientific">Port-miou virus</name>
    <dbReference type="NCBI Taxonomy" id="1733873"/>
    <lineage>
        <taxon>Viruses</taxon>
        <taxon>Varidnaviria</taxon>
        <taxon>Bamfordvirae</taxon>
        <taxon>Nucleocytoviricota</taxon>
        <taxon>Megaviricetes</taxon>
        <taxon>Pimascovirales</taxon>
        <taxon>Pimascovirales incertae sedis</taxon>
        <taxon>Marseilleviridae</taxon>
        <taxon>Losannavirus</taxon>
        <taxon>Losannavirus lausannense</taxon>
        <taxon>Lausannevirus</taxon>
    </lineage>
</organism>
<evidence type="ECO:0000313" key="1">
    <source>
        <dbReference type="EMBL" id="ALH07107.1"/>
    </source>
</evidence>
<evidence type="ECO:0000313" key="2">
    <source>
        <dbReference type="Proteomes" id="UP000319438"/>
    </source>
</evidence>
<accession>A0A0N9PUU8</accession>
<proteinExistence type="predicted"/>
<dbReference type="Proteomes" id="UP000319438">
    <property type="component" value="Segment"/>
</dbReference>
<name>A0A0N9PUU8_9VIRU</name>
<dbReference type="EMBL" id="KT428292">
    <property type="protein sequence ID" value="ALH07107.1"/>
    <property type="molecule type" value="Genomic_DNA"/>
</dbReference>
<reference evidence="1" key="1">
    <citation type="journal article" date="2015" name="Genome Announc.">
        <title>Complete Genome Sequence of a New Member of the Marseilleviridae Recovered from the Brackish Submarine Spring in the Cassis Port-Miou Calanque, France.</title>
        <authorList>
            <person name="Doutre G."/>
            <person name="Arfib B."/>
            <person name="Rochette P."/>
            <person name="Claverie J.M."/>
            <person name="Bonin P."/>
            <person name="Abergel C."/>
        </authorList>
    </citation>
    <scope>NUCLEOTIDE SEQUENCE [LARGE SCALE GENOMIC DNA]</scope>
    <source>
        <strain evidence="1">1</strain>
    </source>
</reference>
<protein>
    <submittedName>
        <fullName evidence="1">Uncharacterized protein</fullName>
    </submittedName>
</protein>